<dbReference type="GO" id="GO:0005655">
    <property type="term" value="C:nucleolar ribonuclease P complex"/>
    <property type="evidence" value="ECO:0007669"/>
    <property type="project" value="TreeGrafter"/>
</dbReference>
<evidence type="ECO:0000313" key="5">
    <source>
        <dbReference type="Proteomes" id="UP000230066"/>
    </source>
</evidence>
<evidence type="ECO:0000256" key="3">
    <source>
        <dbReference type="ARBA" id="ARBA00022694"/>
    </source>
</evidence>
<comment type="subcellular location">
    <subcellularLocation>
        <location evidence="1">Nucleus</location>
    </subcellularLocation>
</comment>
<keyword evidence="5" id="KW-1185">Reference proteome</keyword>
<dbReference type="SUPFAM" id="SSF89550">
    <property type="entry name" value="PHP domain-like"/>
    <property type="match status" value="1"/>
</dbReference>
<dbReference type="EMBL" id="JXXN02007039">
    <property type="protein sequence ID" value="THD19206.1"/>
    <property type="molecule type" value="Genomic_DNA"/>
</dbReference>
<accession>A0A2H1BTY8</accession>
<dbReference type="AlphaFoldDB" id="A0A2H1BTY8"/>
<dbReference type="GO" id="GO:0003723">
    <property type="term" value="F:RNA binding"/>
    <property type="evidence" value="ECO:0007669"/>
    <property type="project" value="TreeGrafter"/>
</dbReference>
<comment type="similarity">
    <text evidence="2">Belongs to the eukaryotic/archaeal RNase P protein component 3 family.</text>
</comment>
<comment type="caution">
    <text evidence="4">The sequence shown here is derived from an EMBL/GenBank/DDBJ whole genome shotgun (WGS) entry which is preliminary data.</text>
</comment>
<sequence length="323" mass="35881">MENRVYDLDIPVSSFNSRLLARVLDSGYHCIAVSHSVNIDDFNFNLKSGEASLRKKTKEERQNMRSSLMSQLKPTSTEKLDKCLEESHAFRATIQPPAAGFTPRIFRRITLYCEDPSLTGLFFREFGEMLNAYDVVSLIPLTSDALSYAIEQTPAIDLITIDYTKTSDLRITSKQCSTLLSHGLHLELQVNPVLRPGQAGTSARSNFAHLITNLLTVTRPSFKKALVFSSGVTNGWEVRRPIAVASILTCLGVYPEEVVHHALTRGPCAVLTHGLWRSRTAHGASTLLRLLPMPCVLSIREAKEPDGVNEEVPAKKQKLSIPH</sequence>
<proteinExistence type="inferred from homology"/>
<dbReference type="GO" id="GO:0008033">
    <property type="term" value="P:tRNA processing"/>
    <property type="evidence" value="ECO:0007669"/>
    <property type="project" value="UniProtKB-KW"/>
</dbReference>
<dbReference type="PANTHER" id="PTHR13031">
    <property type="entry name" value="RIBONUCLEASE P SUBUNIT P30"/>
    <property type="match status" value="1"/>
</dbReference>
<protein>
    <submittedName>
        <fullName evidence="4">Ribonuclease P/MRP protein subunit RPP1</fullName>
    </submittedName>
</protein>
<evidence type="ECO:0000256" key="1">
    <source>
        <dbReference type="ARBA" id="ARBA00004123"/>
    </source>
</evidence>
<dbReference type="Proteomes" id="UP000230066">
    <property type="component" value="Unassembled WGS sequence"/>
</dbReference>
<gene>
    <name evidence="4" type="ORF">D915_010152</name>
</gene>
<reference evidence="4" key="1">
    <citation type="submission" date="2019-03" db="EMBL/GenBank/DDBJ databases">
        <title>Improved annotation for the trematode Fasciola hepatica.</title>
        <authorList>
            <person name="Choi Y.-J."/>
            <person name="Martin J."/>
            <person name="Mitreva M."/>
        </authorList>
    </citation>
    <scope>NUCLEOTIDE SEQUENCE [LARGE SCALE GENOMIC DNA]</scope>
</reference>
<dbReference type="InterPro" id="IPR016195">
    <property type="entry name" value="Pol/histidinol_Pase-like"/>
</dbReference>
<dbReference type="InterPro" id="IPR002738">
    <property type="entry name" value="RNase_P_p30"/>
</dbReference>
<dbReference type="Pfam" id="PF01876">
    <property type="entry name" value="RNase_P_p30"/>
    <property type="match status" value="1"/>
</dbReference>
<dbReference type="PANTHER" id="PTHR13031:SF0">
    <property type="entry name" value="RIBONUCLEASE P PROTEIN SUBUNIT P30"/>
    <property type="match status" value="1"/>
</dbReference>
<organism evidence="4 5">
    <name type="scientific">Fasciola hepatica</name>
    <name type="common">Liver fluke</name>
    <dbReference type="NCBI Taxonomy" id="6192"/>
    <lineage>
        <taxon>Eukaryota</taxon>
        <taxon>Metazoa</taxon>
        <taxon>Spiralia</taxon>
        <taxon>Lophotrochozoa</taxon>
        <taxon>Platyhelminthes</taxon>
        <taxon>Trematoda</taxon>
        <taxon>Digenea</taxon>
        <taxon>Plagiorchiida</taxon>
        <taxon>Echinostomata</taxon>
        <taxon>Echinostomatoidea</taxon>
        <taxon>Fasciolidae</taxon>
        <taxon>Fasciola</taxon>
    </lineage>
</organism>
<dbReference type="Gene3D" id="3.20.20.140">
    <property type="entry name" value="Metal-dependent hydrolases"/>
    <property type="match status" value="1"/>
</dbReference>
<evidence type="ECO:0000256" key="2">
    <source>
        <dbReference type="ARBA" id="ARBA00007331"/>
    </source>
</evidence>
<name>A0A2H1BTY8_FASHE</name>
<keyword evidence="3" id="KW-0819">tRNA processing</keyword>
<evidence type="ECO:0000313" key="4">
    <source>
        <dbReference type="EMBL" id="THD19206.1"/>
    </source>
</evidence>